<evidence type="ECO:0000313" key="6">
    <source>
        <dbReference type="Proteomes" id="UP000694867"/>
    </source>
</evidence>
<dbReference type="InterPro" id="IPR008942">
    <property type="entry name" value="ENTH_VHS"/>
</dbReference>
<evidence type="ECO:0000259" key="5">
    <source>
        <dbReference type="PROSITE" id="PS51391"/>
    </source>
</evidence>
<protein>
    <submittedName>
        <fullName evidence="7">Protein SCAF8</fullName>
    </submittedName>
</protein>
<evidence type="ECO:0000259" key="4">
    <source>
        <dbReference type="PROSITE" id="PS50102"/>
    </source>
</evidence>
<feature type="compositionally biased region" description="Basic and acidic residues" evidence="3">
    <location>
        <begin position="318"/>
        <end position="330"/>
    </location>
</feature>
<feature type="compositionally biased region" description="Low complexity" evidence="3">
    <location>
        <begin position="785"/>
        <end position="798"/>
    </location>
</feature>
<dbReference type="SUPFAM" id="SSF48464">
    <property type="entry name" value="ENTH/VHS domain"/>
    <property type="match status" value="1"/>
</dbReference>
<evidence type="ECO:0000256" key="2">
    <source>
        <dbReference type="PROSITE-ProRule" id="PRU00176"/>
    </source>
</evidence>
<reference evidence="7" key="1">
    <citation type="submission" date="2025-08" db="UniProtKB">
        <authorList>
            <consortium name="RefSeq"/>
        </authorList>
    </citation>
    <scope>IDENTIFICATION</scope>
</reference>
<dbReference type="InterPro" id="IPR035979">
    <property type="entry name" value="RBD_domain_sf"/>
</dbReference>
<dbReference type="SMART" id="SM00360">
    <property type="entry name" value="RRM"/>
    <property type="match status" value="1"/>
</dbReference>
<dbReference type="RefSeq" id="XP_018497118.1">
    <property type="nucleotide sequence ID" value="XM_018641602.1"/>
</dbReference>
<feature type="compositionally biased region" description="Low complexity" evidence="3">
    <location>
        <begin position="693"/>
        <end position="709"/>
    </location>
</feature>
<organism evidence="6 7">
    <name type="scientific">Galendromus occidentalis</name>
    <name type="common">western predatory mite</name>
    <dbReference type="NCBI Taxonomy" id="34638"/>
    <lineage>
        <taxon>Eukaryota</taxon>
        <taxon>Metazoa</taxon>
        <taxon>Ecdysozoa</taxon>
        <taxon>Arthropoda</taxon>
        <taxon>Chelicerata</taxon>
        <taxon>Arachnida</taxon>
        <taxon>Acari</taxon>
        <taxon>Parasitiformes</taxon>
        <taxon>Mesostigmata</taxon>
        <taxon>Gamasina</taxon>
        <taxon>Phytoseioidea</taxon>
        <taxon>Phytoseiidae</taxon>
        <taxon>Typhlodrominae</taxon>
        <taxon>Galendromus</taxon>
    </lineage>
</organism>
<dbReference type="Gene3D" id="1.25.40.90">
    <property type="match status" value="1"/>
</dbReference>
<proteinExistence type="predicted"/>
<dbReference type="KEGG" id="goe:100908485"/>
<dbReference type="Proteomes" id="UP000694867">
    <property type="component" value="Unplaced"/>
</dbReference>
<dbReference type="CTD" id="37411"/>
<dbReference type="InterPro" id="IPR000504">
    <property type="entry name" value="RRM_dom"/>
</dbReference>
<gene>
    <name evidence="7" type="primary">LOC100908485</name>
</gene>
<feature type="domain" description="CID" evidence="5">
    <location>
        <begin position="5"/>
        <end position="145"/>
    </location>
</feature>
<dbReference type="GO" id="GO:0003723">
    <property type="term" value="F:RNA binding"/>
    <property type="evidence" value="ECO:0007669"/>
    <property type="project" value="UniProtKB-UniRule"/>
</dbReference>
<dbReference type="SMART" id="SM00582">
    <property type="entry name" value="RPR"/>
    <property type="match status" value="1"/>
</dbReference>
<dbReference type="InterPro" id="IPR012677">
    <property type="entry name" value="Nucleotide-bd_a/b_plait_sf"/>
</dbReference>
<dbReference type="Gene3D" id="3.30.70.330">
    <property type="match status" value="1"/>
</dbReference>
<dbReference type="InterPro" id="IPR051485">
    <property type="entry name" value="SR-CTD_assoc_factor"/>
</dbReference>
<dbReference type="Pfam" id="PF04818">
    <property type="entry name" value="CID"/>
    <property type="match status" value="1"/>
</dbReference>
<feature type="region of interest" description="Disordered" evidence="3">
    <location>
        <begin position="586"/>
        <end position="709"/>
    </location>
</feature>
<sequence>MKNEAAMEEVKAFNAELQTLYESRPPVSKAKMTDITKRAMKGVKLYKHVVHTVEKFIHKCKPEYKVPGLYVIDSIVRQSRHQFGSEKDVFAPRFQKNIKNTFQSLMRCPDDQRPKIVRVLNLWQKNGVFPTEVTQMLHEVVASCSGQNPMESVRNGDDVNVGEDPSLASKTSTLANQIKEQSKENKPVFDRKLLDFDYGEEEEDKSTSDAGHHHHHHHHHHHQPTHPPEPPKVEDVQKIANTVLNPSMLESIQKALAAQGMGQILKPEMPSDMGMQMVPPPNHMMASPFGLPMMVANPFATPVPMQPPVSQEADLMVGKDEDLRNKEDGPRRRRSRSPRRRSRSRSRSPARSRRRSRDRKRDRSSSADREHERERMSKGLPAVRRGYITVCSNTLWLGHVSKATTESDLEASFGEHGKILSIDLIPPRGCAYICMDRRQDAYRTLVNKRNIRLKNSPSRIKIAWAPHKGAKNHKNFKDYWDVDQGCFFIPDDQMPLDVDLAQLEEGGMIDVDSLPDSLKKRYELLKMGGKPPSAIPNAMPTGIPGGIPMPFGVPPFPMASMGAPGSNALTAMLGMPPMALPPMMLNPNMLRPPGGTRMNLPGAQGSLPPSSTAAAVAPPPPISAQSPSANGDARGPNGQTNFGPPGPRNLARGAMPQMRGPGMPGMPPMSNMPRHMLPRRGHMMGGPMPRPPSMRNGPDGSMDGPDGMPPRFGMPGPDFLARHGPPPPNWNGPPGGPMWRHGLPPGMRPDFSRGPLPPNFNGPPPMGNFPNGSPLGLMGARPPQAGTGSASGSVGVSGPEKRQAHEESSIAGGRERKRRSRWSDAPGDAPAVPPPVLANLPPVIEPEAATEVQAEASADEPGTPVADETEWPDKAPGEDFDMFNDSPKVKAS</sequence>
<dbReference type="PROSITE" id="PS50102">
    <property type="entry name" value="RRM"/>
    <property type="match status" value="1"/>
</dbReference>
<dbReference type="PROSITE" id="PS51391">
    <property type="entry name" value="CID"/>
    <property type="match status" value="1"/>
</dbReference>
<dbReference type="PANTHER" id="PTHR23140:SF4">
    <property type="entry name" value="PROTEIN CBR-NRD-1"/>
    <property type="match status" value="1"/>
</dbReference>
<dbReference type="GeneID" id="100908485"/>
<dbReference type="PANTHER" id="PTHR23140">
    <property type="entry name" value="RNA PROCESSING PROTEIN LD23810P"/>
    <property type="match status" value="1"/>
</dbReference>
<name>A0AAJ7L8F8_9ACAR</name>
<feature type="region of interest" description="Disordered" evidence="3">
    <location>
        <begin position="318"/>
        <end position="378"/>
    </location>
</feature>
<feature type="compositionally biased region" description="Pro residues" evidence="3">
    <location>
        <begin position="755"/>
        <end position="767"/>
    </location>
</feature>
<feature type="compositionally biased region" description="Low complexity" evidence="3">
    <location>
        <begin position="606"/>
        <end position="616"/>
    </location>
</feature>
<dbReference type="SUPFAM" id="SSF54928">
    <property type="entry name" value="RNA-binding domain, RBD"/>
    <property type="match status" value="1"/>
</dbReference>
<feature type="compositionally biased region" description="Basic and acidic residues" evidence="3">
    <location>
        <begin position="359"/>
        <end position="377"/>
    </location>
</feature>
<keyword evidence="6" id="KW-1185">Reference proteome</keyword>
<evidence type="ECO:0000313" key="7">
    <source>
        <dbReference type="RefSeq" id="XP_018497118.1"/>
    </source>
</evidence>
<dbReference type="InterPro" id="IPR006569">
    <property type="entry name" value="CID_dom"/>
</dbReference>
<dbReference type="GO" id="GO:0005634">
    <property type="term" value="C:nucleus"/>
    <property type="evidence" value="ECO:0007669"/>
    <property type="project" value="TreeGrafter"/>
</dbReference>
<feature type="compositionally biased region" description="Basic and acidic residues" evidence="3">
    <location>
        <begin position="799"/>
        <end position="808"/>
    </location>
</feature>
<evidence type="ECO:0000256" key="1">
    <source>
        <dbReference type="ARBA" id="ARBA00022884"/>
    </source>
</evidence>
<dbReference type="AlphaFoldDB" id="A0AAJ7L8F8"/>
<dbReference type="CDD" id="cd16983">
    <property type="entry name" value="CID_SCAF8_like"/>
    <property type="match status" value="1"/>
</dbReference>
<dbReference type="Pfam" id="PF00076">
    <property type="entry name" value="RRM_1"/>
    <property type="match status" value="1"/>
</dbReference>
<feature type="region of interest" description="Disordered" evidence="3">
    <location>
        <begin position="741"/>
        <end position="892"/>
    </location>
</feature>
<dbReference type="FunFam" id="1.25.40.90:FF:000004">
    <property type="entry name" value="splicing factor, arginine/serine-rich 15"/>
    <property type="match status" value="1"/>
</dbReference>
<evidence type="ECO:0000256" key="3">
    <source>
        <dbReference type="SAM" id="MobiDB-lite"/>
    </source>
</evidence>
<feature type="compositionally biased region" description="Basic residues" evidence="3">
    <location>
        <begin position="331"/>
        <end position="358"/>
    </location>
</feature>
<feature type="region of interest" description="Disordered" evidence="3">
    <location>
        <begin position="199"/>
        <end position="233"/>
    </location>
</feature>
<accession>A0AAJ7L8F8</accession>
<feature type="compositionally biased region" description="Basic residues" evidence="3">
    <location>
        <begin position="212"/>
        <end position="224"/>
    </location>
</feature>
<feature type="domain" description="RRM" evidence="4">
    <location>
        <begin position="393"/>
        <end position="467"/>
    </location>
</feature>
<keyword evidence="1 2" id="KW-0694">RNA-binding</keyword>